<organism evidence="5 6">
    <name type="scientific">Chloropicon roscoffensis</name>
    <dbReference type="NCBI Taxonomy" id="1461544"/>
    <lineage>
        <taxon>Eukaryota</taxon>
        <taxon>Viridiplantae</taxon>
        <taxon>Chlorophyta</taxon>
        <taxon>Chloropicophyceae</taxon>
        <taxon>Chloropicales</taxon>
        <taxon>Chloropicaceae</taxon>
        <taxon>Chloropicon</taxon>
    </lineage>
</organism>
<keyword evidence="6" id="KW-1185">Reference proteome</keyword>
<feature type="domain" description="HIRAN" evidence="4">
    <location>
        <begin position="90"/>
        <end position="152"/>
    </location>
</feature>
<dbReference type="Gene3D" id="3.30.70.2330">
    <property type="match status" value="1"/>
</dbReference>
<dbReference type="GO" id="GO:0003676">
    <property type="term" value="F:nucleic acid binding"/>
    <property type="evidence" value="ECO:0007669"/>
    <property type="project" value="InterPro"/>
</dbReference>
<sequence>MSIMRALLAKGARHGPGALTLRQGPPSRGQRKGQTASSFPRLCLSSRIDINSAASSTSTPSDGDLERTTLNVPRLQPFRPRREMIYAARTLSVNVAGVSFEQRQDLVKMMRVGNAVLLEQEPLNRFDPKAVAVYTMSGEKLGYVPRTLTHLLRQQRYVLGVVESVGPVAMDEAQVDAPEEGETVESEKADDLWYLCVTVKPNLPALTIDLVPKTVWGTNMKAELPDEDWDAIRTQTYERAGYRCEVCGDQGDKWPVVCQEEYQYDSESLSRNRQTFRGFVALCPACHKVKHAGRSIVDGGLKLVSSQLMRVNRWTHSESQMYLQKALSVWNERSLVEWEQDFSALGELEGKVERKHQEWEGGP</sequence>
<evidence type="ECO:0000259" key="4">
    <source>
        <dbReference type="Pfam" id="PF08797"/>
    </source>
</evidence>
<dbReference type="GO" id="GO:0008270">
    <property type="term" value="F:zinc ion binding"/>
    <property type="evidence" value="ECO:0007669"/>
    <property type="project" value="InterPro"/>
</dbReference>
<dbReference type="AlphaFoldDB" id="A0AAX4NZ31"/>
<evidence type="ECO:0000256" key="1">
    <source>
        <dbReference type="ARBA" id="ARBA00022723"/>
    </source>
</evidence>
<keyword evidence="2" id="KW-0378">Hydrolase</keyword>
<dbReference type="Proteomes" id="UP001472866">
    <property type="component" value="Chromosome 01"/>
</dbReference>
<feature type="region of interest" description="Disordered" evidence="3">
    <location>
        <begin position="14"/>
        <end position="38"/>
    </location>
</feature>
<reference evidence="5 6" key="1">
    <citation type="submission" date="2024-03" db="EMBL/GenBank/DDBJ databases">
        <title>Complete genome sequence of the green alga Chloropicon roscoffensis RCC1871.</title>
        <authorList>
            <person name="Lemieux C."/>
            <person name="Pombert J.-F."/>
            <person name="Otis C."/>
            <person name="Turmel M."/>
        </authorList>
    </citation>
    <scope>NUCLEOTIDE SEQUENCE [LARGE SCALE GENOMIC DNA]</scope>
    <source>
        <strain evidence="5 6">RCC1871</strain>
    </source>
</reference>
<gene>
    <name evidence="5" type="ORF">HKI87_01g06700</name>
</gene>
<evidence type="ECO:0000256" key="2">
    <source>
        <dbReference type="ARBA" id="ARBA00022801"/>
    </source>
</evidence>
<proteinExistence type="predicted"/>
<dbReference type="GO" id="GO:0016818">
    <property type="term" value="F:hydrolase activity, acting on acid anhydrides, in phosphorus-containing anhydrides"/>
    <property type="evidence" value="ECO:0007669"/>
    <property type="project" value="InterPro"/>
</dbReference>
<dbReference type="Pfam" id="PF08797">
    <property type="entry name" value="HIRAN"/>
    <property type="match status" value="1"/>
</dbReference>
<protein>
    <submittedName>
        <fullName evidence="5">HIRAN domain-containing protein</fullName>
    </submittedName>
</protein>
<dbReference type="EMBL" id="CP151501">
    <property type="protein sequence ID" value="WZN59145.1"/>
    <property type="molecule type" value="Genomic_DNA"/>
</dbReference>
<evidence type="ECO:0000313" key="5">
    <source>
        <dbReference type="EMBL" id="WZN59145.1"/>
    </source>
</evidence>
<evidence type="ECO:0000313" key="6">
    <source>
        <dbReference type="Proteomes" id="UP001472866"/>
    </source>
</evidence>
<feature type="region of interest" description="Disordered" evidence="3">
    <location>
        <begin position="53"/>
        <end position="72"/>
    </location>
</feature>
<accession>A0AAX4NZ31</accession>
<dbReference type="InterPro" id="IPR014905">
    <property type="entry name" value="HIRAN"/>
</dbReference>
<evidence type="ECO:0000256" key="3">
    <source>
        <dbReference type="SAM" id="MobiDB-lite"/>
    </source>
</evidence>
<keyword evidence="1" id="KW-0479">Metal-binding</keyword>
<name>A0AAX4NZ31_9CHLO</name>